<evidence type="ECO:0000313" key="3">
    <source>
        <dbReference type="Proteomes" id="UP000749559"/>
    </source>
</evidence>
<dbReference type="SMART" id="SM01361">
    <property type="entry name" value="A2M_recep"/>
    <property type="match status" value="1"/>
</dbReference>
<organism evidence="2 3">
    <name type="scientific">Owenia fusiformis</name>
    <name type="common">Polychaete worm</name>
    <dbReference type="NCBI Taxonomy" id="6347"/>
    <lineage>
        <taxon>Eukaryota</taxon>
        <taxon>Metazoa</taxon>
        <taxon>Spiralia</taxon>
        <taxon>Lophotrochozoa</taxon>
        <taxon>Annelida</taxon>
        <taxon>Polychaeta</taxon>
        <taxon>Sedentaria</taxon>
        <taxon>Canalipalpata</taxon>
        <taxon>Sabellida</taxon>
        <taxon>Oweniida</taxon>
        <taxon>Oweniidae</taxon>
        <taxon>Owenia</taxon>
    </lineage>
</organism>
<dbReference type="Gene3D" id="1.50.10.20">
    <property type="match status" value="1"/>
</dbReference>
<dbReference type="Pfam" id="PF07703">
    <property type="entry name" value="A2M_BRD"/>
    <property type="match status" value="1"/>
</dbReference>
<keyword evidence="3" id="KW-1185">Reference proteome</keyword>
<evidence type="ECO:0000256" key="1">
    <source>
        <dbReference type="PROSITE-ProRule" id="PRU00124"/>
    </source>
</evidence>
<sequence length="1570" mass="179763">MYFQKLLLVLLGIWIVIANVDGQGEQDILVTYREPRRNEATYMIVAPRRFRPNQVYRLHVVLLKLEHFDIHFHAVIRNVDQRMEVGSVSEHFDRLGGRDLEIKVPEFLVPGNYSLYVEGKHKDGVGGTIFHNETSLIFDTKQISVFIETDKMIYNFGNTATFRVIPVMPNLMPAHGTVDIFIRENSDVIVRRWLAQAINNGIIEKTFNIAGRLATRAVWTIEIHAFGHVYTKNIYAVEAWPERVVVNVTMPQTIKTSDYGLAGVVTGFYYPSWISLKGNGTIDFKVEGFDNSGFSIPIPYFEYQYHFMITMDELSRKTGVVDLSGKALRAKAWLYDYHYYETRWGEATTIMYNHGLEMFFVEDTVRTFKPKMPFDVHIAIRQIDGTRPEQSIVGYVEIQMNYQTEGGASRKQTERLPFPDDNIVTLTVIPRANDQLINFIVTYRGNDMVLPQIRMTSYRVFSMHNFYIQVQSSTSKPRVNSYMIFTVKTNTFVDTIFYHIVCMGNIVLSNQLHMSSLQKTFSVAISRDMMPSARLVAYFVKRGEVIADALSFYVDPTALHEVDLEINWGKDFGPSFVEVIGEADPGTLIAFNSLNYYLYHLGMRNFITEQDIVDELLTYDSHTNISASVSFRGENWEKDIVYFPTQTYGADANTTFVFAGLHVFTDANLTTVPSECNATNGWLTCYDGSCYRVEKRCDKQVDCKDGADESGCKSTDLELRRWNHQQDFYYWTLPYYEKYEHVSWMWNTDYTKPSGQSFSLAPPPMQPFTYVLSALSVSRDKGLGVTQTPINLVDVTRGMYSKCEFPKTARMGEQIGILLWLSSFSDIATEVLVTLPSSEDYKFVSVGNGLPNNYSPDLIDKDVQTLVYLPPGERRFVHIPILPRKIGVTRFSIDAQDFGNGEGCSGEIKISMDGVTNTWHTPYFVDLVKFSEIIIPDLWIPVPERFVLPEQRHHLYVPGSVSTKVSVVGDVVGPAFYGNNLEATNLLDIPSGTLESHFFEFSQNLWYMKYLKSTDQLTREIQTKALNTMNSVIPRILFHKNKEGGFQQVVTHPSSLWVTAYLLNQMKQARDTEWEHQFYIAPEFMNEMALWIVSRQNKSVGSFMELAPAYMRTMVPKLQTLNGKEDYWNITLTAHVVIALSGNLGLTGEASSAAEKAKNKGADFLAMTLDILDEPFDLAIVTYALHAAEHRMKGEFFAKLKKAHRNDLKDQWPYWSPKDIDSIHVETIDVTPFMYPNEPSEIGGEAVMATSYALMCYVLQNYLDDASKIMYWLQSRRRGKGVWTGTMDTTIAIEALSMYGLRNPNRDLYYMELTIEATSTPEWRRVITLNKDNFNVEQEVEVPKSWGSVRVTARGNGLALLQVTTKANVEFMDQLRAPGKPPTGIKRHFDLVMNLGWGGANHSIMYIEPCARWRRTDLGPYSMTAFFRIEIPTGYVIIKSELRAQMREYKEIIRNRVFGNYLNIYVEKIGTDWLCTKIRADRWYPVANASIQHSAMVAEYYQPDIQNRTLYTTYNLFTQHICMVCGSFQCPYCPFYNSADTITSQFTTLIYSLGLLSCFYRLSSSYMYNG</sequence>
<dbReference type="Proteomes" id="UP000749559">
    <property type="component" value="Unassembled WGS sequence"/>
</dbReference>
<dbReference type="SMART" id="SM01359">
    <property type="entry name" value="A2M_N_2"/>
    <property type="match status" value="1"/>
</dbReference>
<dbReference type="SUPFAM" id="SSF49410">
    <property type="entry name" value="Alpha-macroglobulin receptor domain"/>
    <property type="match status" value="1"/>
</dbReference>
<dbReference type="Gene3D" id="2.60.40.690">
    <property type="entry name" value="Alpha-macroglobulin, receptor-binding domain"/>
    <property type="match status" value="1"/>
</dbReference>
<name>A0A8J1T5X9_OWEFU</name>
<dbReference type="InterPro" id="IPR036595">
    <property type="entry name" value="A-macroglobulin_rcpt-bd_sf"/>
</dbReference>
<dbReference type="Gene3D" id="2.60.40.1930">
    <property type="match status" value="2"/>
</dbReference>
<dbReference type="SUPFAM" id="SSF57424">
    <property type="entry name" value="LDL receptor-like module"/>
    <property type="match status" value="1"/>
</dbReference>
<dbReference type="PANTHER" id="PTHR11412:SF146">
    <property type="entry name" value="CD109 ANTIGEN"/>
    <property type="match status" value="1"/>
</dbReference>
<dbReference type="SUPFAM" id="SSF48239">
    <property type="entry name" value="Terpenoid cyclases/Protein prenyltransferases"/>
    <property type="match status" value="1"/>
</dbReference>
<dbReference type="PANTHER" id="PTHR11412">
    <property type="entry name" value="MACROGLOBULIN / COMPLEMENT"/>
    <property type="match status" value="1"/>
</dbReference>
<dbReference type="InterPro" id="IPR002172">
    <property type="entry name" value="LDrepeatLR_classA_rpt"/>
</dbReference>
<evidence type="ECO:0000313" key="2">
    <source>
        <dbReference type="EMBL" id="CAH1784985.1"/>
    </source>
</evidence>
<feature type="disulfide bond" evidence="1">
    <location>
        <begin position="685"/>
        <end position="703"/>
    </location>
</feature>
<dbReference type="SMART" id="SM00192">
    <property type="entry name" value="LDLa"/>
    <property type="match status" value="1"/>
</dbReference>
<dbReference type="Pfam" id="PF07678">
    <property type="entry name" value="TED_complement"/>
    <property type="match status" value="1"/>
</dbReference>
<feature type="disulfide bond" evidence="1">
    <location>
        <begin position="697"/>
        <end position="712"/>
    </location>
</feature>
<dbReference type="InterPro" id="IPR011626">
    <property type="entry name" value="Alpha-macroglobulin_TED"/>
</dbReference>
<dbReference type="Gene3D" id="4.10.400.10">
    <property type="entry name" value="Low-density Lipoprotein Receptor"/>
    <property type="match status" value="1"/>
</dbReference>
<dbReference type="Gene3D" id="2.60.120.1540">
    <property type="match status" value="1"/>
</dbReference>
<keyword evidence="1" id="KW-1015">Disulfide bond</keyword>
<comment type="caution">
    <text evidence="1">Lacks conserved residue(s) required for the propagation of feature annotation.</text>
</comment>
<dbReference type="Pfam" id="PF07677">
    <property type="entry name" value="A2M_recep"/>
    <property type="match status" value="1"/>
</dbReference>
<dbReference type="Gene3D" id="2.60.40.2950">
    <property type="match status" value="1"/>
</dbReference>
<proteinExistence type="predicted"/>
<dbReference type="EMBL" id="CAIIXF020000005">
    <property type="protein sequence ID" value="CAH1784985.1"/>
    <property type="molecule type" value="Genomic_DNA"/>
</dbReference>
<dbReference type="OrthoDB" id="6359008at2759"/>
<protein>
    <submittedName>
        <fullName evidence="2">Uncharacterized protein</fullName>
    </submittedName>
</protein>
<gene>
    <name evidence="2" type="ORF">OFUS_LOCUS11101</name>
</gene>
<reference evidence="2" key="1">
    <citation type="submission" date="2022-03" db="EMBL/GenBank/DDBJ databases">
        <authorList>
            <person name="Martin C."/>
        </authorList>
    </citation>
    <scope>NUCLEOTIDE SEQUENCE</scope>
</reference>
<comment type="caution">
    <text evidence="2">The sequence shown here is derived from an EMBL/GenBank/DDBJ whole genome shotgun (WGS) entry which is preliminary data.</text>
</comment>
<dbReference type="InterPro" id="IPR036055">
    <property type="entry name" value="LDL_receptor-like_sf"/>
</dbReference>
<accession>A0A8J1T5X9</accession>
<dbReference type="CDD" id="cd00112">
    <property type="entry name" value="LDLa"/>
    <property type="match status" value="1"/>
</dbReference>
<dbReference type="PROSITE" id="PS50068">
    <property type="entry name" value="LDLRA_2"/>
    <property type="match status" value="1"/>
</dbReference>
<dbReference type="InterPro" id="IPR009048">
    <property type="entry name" value="A-macroglobulin_rcpt-bd"/>
</dbReference>
<dbReference type="InterPro" id="IPR050473">
    <property type="entry name" value="A2M/Complement_sys"/>
</dbReference>
<dbReference type="InterPro" id="IPR008930">
    <property type="entry name" value="Terpenoid_cyclase/PrenylTrfase"/>
</dbReference>
<dbReference type="InterPro" id="IPR011625">
    <property type="entry name" value="A2M_N_BRD"/>
</dbReference>
<dbReference type="GO" id="GO:0005615">
    <property type="term" value="C:extracellular space"/>
    <property type="evidence" value="ECO:0007669"/>
    <property type="project" value="InterPro"/>
</dbReference>